<dbReference type="EC" id="3.1.21.-" evidence="4"/>
<dbReference type="AlphaFoldDB" id="A0A1X6Z912"/>
<dbReference type="SMART" id="SM00382">
    <property type="entry name" value="AAA"/>
    <property type="match status" value="1"/>
</dbReference>
<dbReference type="EMBL" id="PYGB01000004">
    <property type="protein sequence ID" value="PSK86582.1"/>
    <property type="molecule type" value="Genomic_DNA"/>
</dbReference>
<evidence type="ECO:0000259" key="2">
    <source>
        <dbReference type="SMART" id="SM00382"/>
    </source>
</evidence>
<keyword evidence="4" id="KW-0378">Hydrolase</keyword>
<feature type="domain" description="AAA+ ATPase" evidence="2">
    <location>
        <begin position="59"/>
        <end position="225"/>
    </location>
</feature>
<feature type="region of interest" description="Disordered" evidence="1">
    <location>
        <begin position="306"/>
        <end position="343"/>
    </location>
</feature>
<dbReference type="GO" id="GO:0016887">
    <property type="term" value="F:ATP hydrolysis activity"/>
    <property type="evidence" value="ECO:0007669"/>
    <property type="project" value="InterPro"/>
</dbReference>
<feature type="compositionally biased region" description="Low complexity" evidence="1">
    <location>
        <begin position="306"/>
        <end position="319"/>
    </location>
</feature>
<dbReference type="Pfam" id="PF07728">
    <property type="entry name" value="AAA_5"/>
    <property type="match status" value="1"/>
</dbReference>
<dbReference type="Proteomes" id="UP000193495">
    <property type="component" value="Unassembled WGS sequence"/>
</dbReference>
<dbReference type="CDD" id="cd00009">
    <property type="entry name" value="AAA"/>
    <property type="match status" value="1"/>
</dbReference>
<dbReference type="EMBL" id="FWFY01000004">
    <property type="protein sequence ID" value="SLN43862.1"/>
    <property type="molecule type" value="Genomic_DNA"/>
</dbReference>
<dbReference type="PANTHER" id="PTHR37291">
    <property type="entry name" value="5-METHYLCYTOSINE-SPECIFIC RESTRICTION ENZYME B"/>
    <property type="match status" value="1"/>
</dbReference>
<name>A0A1X6Z912_9RHOB</name>
<evidence type="ECO:0000313" key="4">
    <source>
        <dbReference type="EMBL" id="SLN43862.1"/>
    </source>
</evidence>
<dbReference type="Gene3D" id="3.40.50.300">
    <property type="entry name" value="P-loop containing nucleotide triphosphate hydrolases"/>
    <property type="match status" value="1"/>
</dbReference>
<sequence length="343" mass="38117">MDSLTQEKVRPLSLNDLGVAPSEATLESFFSDAEEESGVETLPESHPLLVRVRSALDMGFAGVILAGPPGTGKSWYAKRLAHTIAGHSDAVRIVQFHASYQYEDFMLGFAPSDEGGFHLQKKTFALICDDAAEEPAVQHVLLIDEISRCDVARVFGEAMTYIETDKRGHEFTVASGGKMTVPPNLIILATMNPWDKGVDELDIALERRLAQIDVLPSRLELRRLLEAQGAREDIINRVERVFDAIQREQNEMVRLGHAYFLNCVSEEGARLAWELRLKHFFQKACRLDKATFERIEQIWFREFPPLAETAAPPEAGPGSENERESGPEPANGAEPNSTVTTEA</sequence>
<reference evidence="3 6" key="2">
    <citation type="submission" date="2018-03" db="EMBL/GenBank/DDBJ databases">
        <title>Genomic Encyclopedia of Archaeal and Bacterial Type Strains, Phase II (KMG-II): from individual species to whole genera.</title>
        <authorList>
            <person name="Goeker M."/>
        </authorList>
    </citation>
    <scope>NUCLEOTIDE SEQUENCE [LARGE SCALE GENOMIC DNA]</scope>
    <source>
        <strain evidence="3 6">DSM 29956</strain>
    </source>
</reference>
<accession>A0A1X6Z912</accession>
<dbReference type="SUPFAM" id="SSF52540">
    <property type="entry name" value="P-loop containing nucleoside triphosphate hydrolases"/>
    <property type="match status" value="1"/>
</dbReference>
<dbReference type="PANTHER" id="PTHR37291:SF1">
    <property type="entry name" value="TYPE IV METHYL-DIRECTED RESTRICTION ENZYME ECOKMCRB SUBUNIT"/>
    <property type="match status" value="1"/>
</dbReference>
<protein>
    <submittedName>
        <fullName evidence="4">5-methylcytosine-specific restriction enzyme B</fullName>
        <ecNumber evidence="4">3.1.21.-</ecNumber>
    </submittedName>
    <submittedName>
        <fullName evidence="3">5-methylcytosine-specific restriction protein B</fullName>
    </submittedName>
</protein>
<proteinExistence type="predicted"/>
<evidence type="ECO:0000313" key="5">
    <source>
        <dbReference type="Proteomes" id="UP000193495"/>
    </source>
</evidence>
<dbReference type="InterPro" id="IPR011704">
    <property type="entry name" value="ATPase_dyneun-rel_AAA"/>
</dbReference>
<feature type="compositionally biased region" description="Polar residues" evidence="1">
    <location>
        <begin position="334"/>
        <end position="343"/>
    </location>
</feature>
<dbReference type="InterPro" id="IPR003593">
    <property type="entry name" value="AAA+_ATPase"/>
</dbReference>
<dbReference type="InterPro" id="IPR052934">
    <property type="entry name" value="Methyl-DNA_Rec/Restrict_Enz"/>
</dbReference>
<dbReference type="OrthoDB" id="9781481at2"/>
<evidence type="ECO:0000313" key="6">
    <source>
        <dbReference type="Proteomes" id="UP000240624"/>
    </source>
</evidence>
<dbReference type="Proteomes" id="UP000240624">
    <property type="component" value="Unassembled WGS sequence"/>
</dbReference>
<evidence type="ECO:0000313" key="3">
    <source>
        <dbReference type="EMBL" id="PSK86582.1"/>
    </source>
</evidence>
<dbReference type="RefSeq" id="WP_085896264.1">
    <property type="nucleotide sequence ID" value="NZ_FWFY01000004.1"/>
</dbReference>
<dbReference type="GO" id="GO:0005524">
    <property type="term" value="F:ATP binding"/>
    <property type="evidence" value="ECO:0007669"/>
    <property type="project" value="InterPro"/>
</dbReference>
<dbReference type="InterPro" id="IPR027417">
    <property type="entry name" value="P-loop_NTPase"/>
</dbReference>
<evidence type="ECO:0000256" key="1">
    <source>
        <dbReference type="SAM" id="MobiDB-lite"/>
    </source>
</evidence>
<reference evidence="4 5" key="1">
    <citation type="submission" date="2017-03" db="EMBL/GenBank/DDBJ databases">
        <authorList>
            <person name="Afonso C.L."/>
            <person name="Miller P.J."/>
            <person name="Scott M.A."/>
            <person name="Spackman E."/>
            <person name="Goraichik I."/>
            <person name="Dimitrov K.M."/>
            <person name="Suarez D.L."/>
            <person name="Swayne D.E."/>
        </authorList>
    </citation>
    <scope>NUCLEOTIDE SEQUENCE [LARGE SCALE GENOMIC DNA]</scope>
    <source>
        <strain evidence="4 5">CECT 8367</strain>
    </source>
</reference>
<organism evidence="4 5">
    <name type="scientific">Limimaricola soesokkakensis</name>
    <dbReference type="NCBI Taxonomy" id="1343159"/>
    <lineage>
        <taxon>Bacteria</taxon>
        <taxon>Pseudomonadati</taxon>
        <taxon>Pseudomonadota</taxon>
        <taxon>Alphaproteobacteria</taxon>
        <taxon>Rhodobacterales</taxon>
        <taxon>Paracoccaceae</taxon>
        <taxon>Limimaricola</taxon>
    </lineage>
</organism>
<keyword evidence="6" id="KW-1185">Reference proteome</keyword>
<gene>
    <name evidence="4" type="primary">mcrB</name>
    <name evidence="3" type="ORF">CLV79_10411</name>
    <name evidence="4" type="ORF">LOS8367_01940</name>
</gene>